<evidence type="ECO:0000313" key="2">
    <source>
        <dbReference type="EMBL" id="ORC22611.1"/>
    </source>
</evidence>
<dbReference type="Proteomes" id="UP000192359">
    <property type="component" value="Unassembled WGS sequence"/>
</dbReference>
<protein>
    <recommendedName>
        <fullName evidence="1">HTH marR-type domain-containing protein</fullName>
    </recommendedName>
</protein>
<dbReference type="SUPFAM" id="SSF46785">
    <property type="entry name" value="Winged helix' DNA-binding domain"/>
    <property type="match status" value="1"/>
</dbReference>
<evidence type="ECO:0000313" key="3">
    <source>
        <dbReference type="Proteomes" id="UP000192359"/>
    </source>
</evidence>
<comment type="caution">
    <text evidence="2">The sequence shown here is derived from an EMBL/GenBank/DDBJ whole genome shotgun (WGS) entry which is preliminary data.</text>
</comment>
<dbReference type="InterPro" id="IPR036388">
    <property type="entry name" value="WH-like_DNA-bd_sf"/>
</dbReference>
<accession>A0A1Y1RRG1</accession>
<dbReference type="Pfam" id="PF12802">
    <property type="entry name" value="MarR_2"/>
    <property type="match status" value="1"/>
</dbReference>
<dbReference type="PANTHER" id="PTHR33164:SF99">
    <property type="entry name" value="MARR FAMILY REGULATORY PROTEIN"/>
    <property type="match status" value="1"/>
</dbReference>
<dbReference type="EMBL" id="LXWF01000008">
    <property type="protein sequence ID" value="ORC22611.1"/>
    <property type="molecule type" value="Genomic_DNA"/>
</dbReference>
<evidence type="ECO:0000259" key="1">
    <source>
        <dbReference type="PROSITE" id="PS50995"/>
    </source>
</evidence>
<name>A0A1Y1RRG1_9MICC</name>
<dbReference type="GO" id="GO:0006950">
    <property type="term" value="P:response to stress"/>
    <property type="evidence" value="ECO:0007669"/>
    <property type="project" value="TreeGrafter"/>
</dbReference>
<dbReference type="InterPro" id="IPR039422">
    <property type="entry name" value="MarR/SlyA-like"/>
</dbReference>
<dbReference type="Gene3D" id="1.10.10.10">
    <property type="entry name" value="Winged helix-like DNA-binding domain superfamily/Winged helix DNA-binding domain"/>
    <property type="match status" value="1"/>
</dbReference>
<dbReference type="AlphaFoldDB" id="A0A1Y1RRG1"/>
<organism evidence="2 3">
    <name type="scientific">Rothia nasimurium</name>
    <dbReference type="NCBI Taxonomy" id="85336"/>
    <lineage>
        <taxon>Bacteria</taxon>
        <taxon>Bacillati</taxon>
        <taxon>Actinomycetota</taxon>
        <taxon>Actinomycetes</taxon>
        <taxon>Micrococcales</taxon>
        <taxon>Micrococcaceae</taxon>
        <taxon>Rothia</taxon>
    </lineage>
</organism>
<feature type="domain" description="HTH marR-type" evidence="1">
    <location>
        <begin position="14"/>
        <end position="161"/>
    </location>
</feature>
<reference evidence="2 3" key="1">
    <citation type="submission" date="2016-05" db="EMBL/GenBank/DDBJ databases">
        <title>Draft genome sequence of a porcine commensal Rothia nasimurium.</title>
        <authorList>
            <person name="Gaiser R.A."/>
            <person name="Van Baarlen P."/>
            <person name="Wells J.M."/>
        </authorList>
    </citation>
    <scope>NUCLEOTIDE SEQUENCE [LARGE SCALE GENOMIC DNA]</scope>
    <source>
        <strain evidence="2 3">PT-32</strain>
    </source>
</reference>
<dbReference type="OrthoDB" id="3821431at2"/>
<dbReference type="InterPro" id="IPR000835">
    <property type="entry name" value="HTH_MarR-typ"/>
</dbReference>
<dbReference type="PROSITE" id="PS50995">
    <property type="entry name" value="HTH_MARR_2"/>
    <property type="match status" value="1"/>
</dbReference>
<keyword evidence="3" id="KW-1185">Reference proteome</keyword>
<dbReference type="InterPro" id="IPR036390">
    <property type="entry name" value="WH_DNA-bd_sf"/>
</dbReference>
<dbReference type="PANTHER" id="PTHR33164">
    <property type="entry name" value="TRANSCRIPTIONAL REGULATOR, MARR FAMILY"/>
    <property type="match status" value="1"/>
</dbReference>
<dbReference type="RefSeq" id="WP_083090931.1">
    <property type="nucleotide sequence ID" value="NZ_LXWF01000008.1"/>
</dbReference>
<proteinExistence type="predicted"/>
<sequence length="165" mass="18374">MGAPTPSASFTGQQKKLWEIYTDALAALNHKLDRCLKEEANIKLAEYRILAALMVSASTPDSAPDSVVRMRDLARATRVSASRLTYQINVLAENGWVTKVQVPDDRRGKGVSITQLGRQVYRGAEPVYTREVQHAVFSDFDPRAAGAVTEFSRSILDRVEQHTKR</sequence>
<dbReference type="GO" id="GO:0003700">
    <property type="term" value="F:DNA-binding transcription factor activity"/>
    <property type="evidence" value="ECO:0007669"/>
    <property type="project" value="InterPro"/>
</dbReference>
<dbReference type="SMART" id="SM00347">
    <property type="entry name" value="HTH_MARR"/>
    <property type="match status" value="1"/>
</dbReference>
<gene>
    <name evidence="2" type="ORF">A7979_10660</name>
</gene>